<evidence type="ECO:0000256" key="2">
    <source>
        <dbReference type="ARBA" id="ARBA00022475"/>
    </source>
</evidence>
<dbReference type="InterPro" id="IPR003838">
    <property type="entry name" value="ABC3_permease_C"/>
</dbReference>
<name>A0A1H5PM49_9ACTN</name>
<feature type="transmembrane region" description="Helical" evidence="7">
    <location>
        <begin position="399"/>
        <end position="420"/>
    </location>
</feature>
<evidence type="ECO:0000256" key="1">
    <source>
        <dbReference type="ARBA" id="ARBA00004651"/>
    </source>
</evidence>
<dbReference type="PANTHER" id="PTHR30572">
    <property type="entry name" value="MEMBRANE COMPONENT OF TRANSPORTER-RELATED"/>
    <property type="match status" value="1"/>
</dbReference>
<keyword evidence="3 7" id="KW-0812">Transmembrane</keyword>
<feature type="transmembrane region" description="Helical" evidence="7">
    <location>
        <begin position="837"/>
        <end position="863"/>
    </location>
</feature>
<keyword evidence="4 7" id="KW-1133">Transmembrane helix</keyword>
<evidence type="ECO:0000256" key="3">
    <source>
        <dbReference type="ARBA" id="ARBA00022692"/>
    </source>
</evidence>
<feature type="transmembrane region" description="Helical" evidence="7">
    <location>
        <begin position="875"/>
        <end position="899"/>
    </location>
</feature>
<feature type="transmembrane region" description="Helical" evidence="7">
    <location>
        <begin position="493"/>
        <end position="522"/>
    </location>
</feature>
<keyword evidence="2" id="KW-1003">Cell membrane</keyword>
<dbReference type="Proteomes" id="UP000181980">
    <property type="component" value="Unassembled WGS sequence"/>
</dbReference>
<feature type="transmembrane region" description="Helical" evidence="7">
    <location>
        <begin position="543"/>
        <end position="564"/>
    </location>
</feature>
<dbReference type="OrthoDB" id="3405625at2"/>
<dbReference type="PANTHER" id="PTHR30572:SF4">
    <property type="entry name" value="ABC TRANSPORTER PERMEASE YTRF"/>
    <property type="match status" value="1"/>
</dbReference>
<comment type="subcellular location">
    <subcellularLocation>
        <location evidence="1">Cell membrane</location>
        <topology evidence="1">Multi-pass membrane protein</topology>
    </subcellularLocation>
</comment>
<evidence type="ECO:0000256" key="6">
    <source>
        <dbReference type="ARBA" id="ARBA00038076"/>
    </source>
</evidence>
<keyword evidence="10" id="KW-1185">Reference proteome</keyword>
<reference evidence="10" key="1">
    <citation type="submission" date="2016-10" db="EMBL/GenBank/DDBJ databases">
        <authorList>
            <person name="Varghese N."/>
            <person name="Submissions S."/>
        </authorList>
    </citation>
    <scope>NUCLEOTIDE SEQUENCE [LARGE SCALE GENOMIC DNA]</scope>
    <source>
        <strain evidence="10">DSM 45237</strain>
    </source>
</reference>
<dbReference type="RefSeq" id="WP_069109496.1">
    <property type="nucleotide sequence ID" value="NZ_FNUC01000004.1"/>
</dbReference>
<evidence type="ECO:0000256" key="5">
    <source>
        <dbReference type="ARBA" id="ARBA00023136"/>
    </source>
</evidence>
<evidence type="ECO:0000313" key="10">
    <source>
        <dbReference type="Proteomes" id="UP000181980"/>
    </source>
</evidence>
<comment type="similarity">
    <text evidence="6">Belongs to the ABC-4 integral membrane protein family.</text>
</comment>
<protein>
    <submittedName>
        <fullName evidence="9">Putative ABC transport system permease protein</fullName>
    </submittedName>
</protein>
<evidence type="ECO:0000256" key="7">
    <source>
        <dbReference type="SAM" id="Phobius"/>
    </source>
</evidence>
<evidence type="ECO:0000256" key="4">
    <source>
        <dbReference type="ARBA" id="ARBA00022989"/>
    </source>
</evidence>
<proteinExistence type="inferred from homology"/>
<feature type="domain" description="ABC3 transporter permease C-terminal" evidence="8">
    <location>
        <begin position="796"/>
        <end position="898"/>
    </location>
</feature>
<dbReference type="STRING" id="561176.SAMN04488561_4577"/>
<accession>A0A1H5PM49</accession>
<evidence type="ECO:0000313" key="9">
    <source>
        <dbReference type="EMBL" id="SEF14201.1"/>
    </source>
</evidence>
<dbReference type="GO" id="GO:0005886">
    <property type="term" value="C:plasma membrane"/>
    <property type="evidence" value="ECO:0007669"/>
    <property type="project" value="UniProtKB-SubCell"/>
</dbReference>
<dbReference type="GO" id="GO:0022857">
    <property type="term" value="F:transmembrane transporter activity"/>
    <property type="evidence" value="ECO:0007669"/>
    <property type="project" value="TreeGrafter"/>
</dbReference>
<feature type="transmembrane region" description="Helical" evidence="7">
    <location>
        <begin position="791"/>
        <end position="816"/>
    </location>
</feature>
<gene>
    <name evidence="9" type="ORF">SAMN04488561_4577</name>
</gene>
<sequence length="911" mass="94094">MRRPGRGWRPALRIARRQVRRNLGRSLLIAVLVGLPVAGATIADVLYRSADSPERTAYSRMGDADAIIEVTPWAELALPANGLLPMVDMWFNAIPDNQPDRDAAGVDLPALLPAGTVLEPERRIQSIRPRDGDTVLRGVMLDIGTQGGPLTDHAFRLDGGRWPEARDEVVVTSQLAERLDLLDDGELRPDATVTFDDGPQVRVTGLVVDPFYLDDQVVSAAPGSVAAEYAATLETGWGELSFTGGEAYLADLPAGTDVDELGRLLAADGVGLMPRDAVADPDQFYETGGGPTAYQLQQAALVALVVGLGLLEVVLLAGAAFAVGARRQVREIGLLVSGGASAAQVRRTVLAQGLVLGVIGAVLGVVAGALLVPAVAPLWEWYLGELIDDWTFGWVELVVAAAVGVLSGVAAAVVPAIGAARMKPVDALAARFRTTRVAARLPLVGLVLFVVGAGGALIASRIMSGNLADYGRQLEQLSGTGAYVNQPSTAPYIAIQLAGALVATAGLVVLLPGLISALARGAHRLGLSARLAVRDAARHRHRTAPAVAAIAIVVAGSTAVAFGAGGSAKADELRYTPMLPDNVIRIDVDWYELPADEAVAQLGAAEEAAARTLPGAAVHRLTEATLQFAADESYNVAWLHGSPECDGCAGWSGSVSAAVADPAVMAAAGGGPPDQAVLDAVAGGAMVVYDHAFLVAGDDVVVDTYPADGELVPVRFPGHVAERELAYSGLPGAFASAETLTAKGFELRTTGSIVTFDEATPEQLDAALQAIESAGAWASVETPFESERDPAVLALTAGAAFVTLVGVAIAVSLAAAEGRADLATLAAVGAPPRRRRGLAGAQALVVGGIGVLIGSGLGIYFAYLVWPALGAPDFIWAWDSLVLTGVAVPVLAVLVAVVFTPSRLPMIRRVE</sequence>
<feature type="transmembrane region" description="Helical" evidence="7">
    <location>
        <begin position="441"/>
        <end position="463"/>
    </location>
</feature>
<dbReference type="InterPro" id="IPR050250">
    <property type="entry name" value="Macrolide_Exporter_MacB"/>
</dbReference>
<dbReference type="Pfam" id="PF02687">
    <property type="entry name" value="FtsX"/>
    <property type="match status" value="2"/>
</dbReference>
<feature type="domain" description="ABC3 transporter permease C-terminal" evidence="8">
    <location>
        <begin position="305"/>
        <end position="424"/>
    </location>
</feature>
<dbReference type="EMBL" id="FNUC01000004">
    <property type="protein sequence ID" value="SEF14201.1"/>
    <property type="molecule type" value="Genomic_DNA"/>
</dbReference>
<dbReference type="AlphaFoldDB" id="A0A1H5PM49"/>
<organism evidence="9 10">
    <name type="scientific">Jiangella alba</name>
    <dbReference type="NCBI Taxonomy" id="561176"/>
    <lineage>
        <taxon>Bacteria</taxon>
        <taxon>Bacillati</taxon>
        <taxon>Actinomycetota</taxon>
        <taxon>Actinomycetes</taxon>
        <taxon>Jiangellales</taxon>
        <taxon>Jiangellaceae</taxon>
        <taxon>Jiangella</taxon>
    </lineage>
</organism>
<feature type="transmembrane region" description="Helical" evidence="7">
    <location>
        <begin position="301"/>
        <end position="323"/>
    </location>
</feature>
<feature type="transmembrane region" description="Helical" evidence="7">
    <location>
        <begin position="354"/>
        <end position="379"/>
    </location>
</feature>
<keyword evidence="5 7" id="KW-0472">Membrane</keyword>
<evidence type="ECO:0000259" key="8">
    <source>
        <dbReference type="Pfam" id="PF02687"/>
    </source>
</evidence>